<dbReference type="InterPro" id="IPR050153">
    <property type="entry name" value="Metal_Ion_Import_ABC"/>
</dbReference>
<sequence>MSAISVKDLSVAYDRKRVLSNIFLEIEEGHRYGILGPNGSGKSTLLKAMLGLIEDYTGTVKVLGQEVKDVRKQVVYVPQRSEIDFTFPATVRDVVLMGRYPHKRVFQRLNKDDHRIADEALNELGIADLQTRQIGELSGGQQQRTFLARALAQQADILLLDEPFVGVDIPTEEKIIAVLRKLSSEGKTLMVVHHDLQAVPEYFDHVILLNQRLISYGTTEEVFTPEELKKAFGGQLALLHQAGSLVK</sequence>
<dbReference type="CDD" id="cd03235">
    <property type="entry name" value="ABC_Metallic_Cations"/>
    <property type="match status" value="1"/>
</dbReference>
<dbReference type="InterPro" id="IPR027417">
    <property type="entry name" value="P-loop_NTPase"/>
</dbReference>
<dbReference type="Gene3D" id="3.40.50.300">
    <property type="entry name" value="P-loop containing nucleotide triphosphate hydrolases"/>
    <property type="match status" value="1"/>
</dbReference>
<dbReference type="EMBL" id="VOXD01000013">
    <property type="protein sequence ID" value="TXF89573.1"/>
    <property type="molecule type" value="Genomic_DNA"/>
</dbReference>
<dbReference type="GO" id="GO:0016887">
    <property type="term" value="F:ATP hydrolysis activity"/>
    <property type="evidence" value="ECO:0007669"/>
    <property type="project" value="InterPro"/>
</dbReference>
<dbReference type="PROSITE" id="PS50893">
    <property type="entry name" value="ABC_TRANSPORTER_2"/>
    <property type="match status" value="1"/>
</dbReference>
<evidence type="ECO:0000259" key="5">
    <source>
        <dbReference type="PROSITE" id="PS50893"/>
    </source>
</evidence>
<dbReference type="GO" id="GO:0005524">
    <property type="term" value="F:ATP binding"/>
    <property type="evidence" value="ECO:0007669"/>
    <property type="project" value="UniProtKB-KW"/>
</dbReference>
<dbReference type="OrthoDB" id="9806726at2"/>
<dbReference type="AlphaFoldDB" id="A0A5C7FFH0"/>
<evidence type="ECO:0000313" key="7">
    <source>
        <dbReference type="Proteomes" id="UP000321907"/>
    </source>
</evidence>
<evidence type="ECO:0000256" key="1">
    <source>
        <dbReference type="ARBA" id="ARBA00005417"/>
    </source>
</evidence>
<dbReference type="Proteomes" id="UP000321907">
    <property type="component" value="Unassembled WGS sequence"/>
</dbReference>
<keyword evidence="2" id="KW-0813">Transport</keyword>
<evidence type="ECO:0000256" key="4">
    <source>
        <dbReference type="ARBA" id="ARBA00022840"/>
    </source>
</evidence>
<proteinExistence type="inferred from homology"/>
<feature type="domain" description="ABC transporter" evidence="5">
    <location>
        <begin position="4"/>
        <end position="236"/>
    </location>
</feature>
<protein>
    <submittedName>
        <fullName evidence="6">Metal ABC transporter ATP-binding protein</fullName>
    </submittedName>
</protein>
<dbReference type="Pfam" id="PF00005">
    <property type="entry name" value="ABC_tran"/>
    <property type="match status" value="1"/>
</dbReference>
<comment type="similarity">
    <text evidence="1">Belongs to the ABC transporter superfamily.</text>
</comment>
<dbReference type="SUPFAM" id="SSF52540">
    <property type="entry name" value="P-loop containing nucleoside triphosphate hydrolases"/>
    <property type="match status" value="1"/>
</dbReference>
<evidence type="ECO:0000256" key="3">
    <source>
        <dbReference type="ARBA" id="ARBA00022741"/>
    </source>
</evidence>
<accession>A0A5C7FFH0</accession>
<gene>
    <name evidence="6" type="ORF">FUA23_10255</name>
</gene>
<evidence type="ECO:0000313" key="6">
    <source>
        <dbReference type="EMBL" id="TXF89573.1"/>
    </source>
</evidence>
<keyword evidence="7" id="KW-1185">Reference proteome</keyword>
<dbReference type="SMART" id="SM00382">
    <property type="entry name" value="AAA"/>
    <property type="match status" value="1"/>
</dbReference>
<dbReference type="RefSeq" id="WP_147930647.1">
    <property type="nucleotide sequence ID" value="NZ_VOXD01000013.1"/>
</dbReference>
<comment type="caution">
    <text evidence="6">The sequence shown here is derived from an EMBL/GenBank/DDBJ whole genome shotgun (WGS) entry which is preliminary data.</text>
</comment>
<reference evidence="6 7" key="1">
    <citation type="submission" date="2019-08" db="EMBL/GenBank/DDBJ databases">
        <title>Lewinella sp. strain SSH13 Genome sequencing and assembly.</title>
        <authorList>
            <person name="Kim I."/>
        </authorList>
    </citation>
    <scope>NUCLEOTIDE SEQUENCE [LARGE SCALE GENOMIC DNA]</scope>
    <source>
        <strain evidence="6 7">SSH13</strain>
    </source>
</reference>
<keyword evidence="3" id="KW-0547">Nucleotide-binding</keyword>
<dbReference type="InterPro" id="IPR003593">
    <property type="entry name" value="AAA+_ATPase"/>
</dbReference>
<organism evidence="6 7">
    <name type="scientific">Neolewinella aurantiaca</name>
    <dbReference type="NCBI Taxonomy" id="2602767"/>
    <lineage>
        <taxon>Bacteria</taxon>
        <taxon>Pseudomonadati</taxon>
        <taxon>Bacteroidota</taxon>
        <taxon>Saprospiria</taxon>
        <taxon>Saprospirales</taxon>
        <taxon>Lewinellaceae</taxon>
        <taxon>Neolewinella</taxon>
    </lineage>
</organism>
<dbReference type="InterPro" id="IPR003439">
    <property type="entry name" value="ABC_transporter-like_ATP-bd"/>
</dbReference>
<name>A0A5C7FFH0_9BACT</name>
<evidence type="ECO:0000256" key="2">
    <source>
        <dbReference type="ARBA" id="ARBA00022448"/>
    </source>
</evidence>
<dbReference type="PANTHER" id="PTHR42734">
    <property type="entry name" value="METAL TRANSPORT SYSTEM ATP-BINDING PROTEIN TM_0124-RELATED"/>
    <property type="match status" value="1"/>
</dbReference>
<dbReference type="FunFam" id="3.40.50.300:FF:000134">
    <property type="entry name" value="Iron-enterobactin ABC transporter ATP-binding protein"/>
    <property type="match status" value="1"/>
</dbReference>
<dbReference type="PANTHER" id="PTHR42734:SF5">
    <property type="entry name" value="IRON TRANSPORT SYSTEM ATP-BINDING PROTEIN HI_0361-RELATED"/>
    <property type="match status" value="1"/>
</dbReference>
<keyword evidence="4 6" id="KW-0067">ATP-binding</keyword>